<sequence length="30" mass="3415">MRQTGYHQLQLAGSVFPALTQNETTSYCLR</sequence>
<dbReference type="AlphaFoldDB" id="A0A0E9U3W6"/>
<accession>A0A0E9U3W6</accession>
<proteinExistence type="predicted"/>
<reference evidence="1" key="1">
    <citation type="submission" date="2014-11" db="EMBL/GenBank/DDBJ databases">
        <authorList>
            <person name="Amaro Gonzalez C."/>
        </authorList>
    </citation>
    <scope>NUCLEOTIDE SEQUENCE</scope>
</reference>
<reference evidence="1" key="2">
    <citation type="journal article" date="2015" name="Fish Shellfish Immunol.">
        <title>Early steps in the European eel (Anguilla anguilla)-Vibrio vulnificus interaction in the gills: Role of the RtxA13 toxin.</title>
        <authorList>
            <person name="Callol A."/>
            <person name="Pajuelo D."/>
            <person name="Ebbesson L."/>
            <person name="Teles M."/>
            <person name="MacKenzie S."/>
            <person name="Amaro C."/>
        </authorList>
    </citation>
    <scope>NUCLEOTIDE SEQUENCE</scope>
</reference>
<protein>
    <submittedName>
        <fullName evidence="1">Uncharacterized protein</fullName>
    </submittedName>
</protein>
<organism evidence="1">
    <name type="scientific">Anguilla anguilla</name>
    <name type="common">European freshwater eel</name>
    <name type="synonym">Muraena anguilla</name>
    <dbReference type="NCBI Taxonomy" id="7936"/>
    <lineage>
        <taxon>Eukaryota</taxon>
        <taxon>Metazoa</taxon>
        <taxon>Chordata</taxon>
        <taxon>Craniata</taxon>
        <taxon>Vertebrata</taxon>
        <taxon>Euteleostomi</taxon>
        <taxon>Actinopterygii</taxon>
        <taxon>Neopterygii</taxon>
        <taxon>Teleostei</taxon>
        <taxon>Anguilliformes</taxon>
        <taxon>Anguillidae</taxon>
        <taxon>Anguilla</taxon>
    </lineage>
</organism>
<evidence type="ECO:0000313" key="1">
    <source>
        <dbReference type="EMBL" id="JAH59658.1"/>
    </source>
</evidence>
<dbReference type="EMBL" id="GBXM01048919">
    <property type="protein sequence ID" value="JAH59658.1"/>
    <property type="molecule type" value="Transcribed_RNA"/>
</dbReference>
<name>A0A0E9U3W6_ANGAN</name>